<evidence type="ECO:0000313" key="5">
    <source>
        <dbReference type="EMBL" id="SOB58402.1"/>
    </source>
</evidence>
<dbReference type="PANTHER" id="PTHR43423:SF1">
    <property type="entry name" value="ABC TRANSPORTER I FAMILY MEMBER 17"/>
    <property type="match status" value="1"/>
</dbReference>
<protein>
    <submittedName>
        <fullName evidence="5">ABC transporter related protein</fullName>
    </submittedName>
</protein>
<evidence type="ECO:0000256" key="2">
    <source>
        <dbReference type="ARBA" id="ARBA00022741"/>
    </source>
</evidence>
<dbReference type="EMBL" id="LT907975">
    <property type="protein sequence ID" value="SOB58402.1"/>
    <property type="molecule type" value="Genomic_DNA"/>
</dbReference>
<dbReference type="InterPro" id="IPR003593">
    <property type="entry name" value="AAA+_ATPase"/>
</dbReference>
<dbReference type="CDD" id="cd03228">
    <property type="entry name" value="ABCC_MRP_Like"/>
    <property type="match status" value="1"/>
</dbReference>
<keyword evidence="3" id="KW-0067">ATP-binding</keyword>
<evidence type="ECO:0000259" key="4">
    <source>
        <dbReference type="PROSITE" id="PS50893"/>
    </source>
</evidence>
<feature type="domain" description="ABC transporter" evidence="4">
    <location>
        <begin position="3"/>
        <end position="216"/>
    </location>
</feature>
<dbReference type="InterPro" id="IPR017871">
    <property type="entry name" value="ABC_transporter-like_CS"/>
</dbReference>
<keyword evidence="6" id="KW-1185">Reference proteome</keyword>
<dbReference type="RefSeq" id="WP_097011463.1">
    <property type="nucleotide sequence ID" value="NZ_LT907975.1"/>
</dbReference>
<dbReference type="KEGG" id="pprf:DPRO_1507"/>
<dbReference type="PANTHER" id="PTHR43423">
    <property type="entry name" value="ABC TRANSPORTER I FAMILY MEMBER 17"/>
    <property type="match status" value="1"/>
</dbReference>
<name>A0A2C8F7N8_9BACT</name>
<dbReference type="OrthoDB" id="9809450at2"/>
<dbReference type="GO" id="GO:0005524">
    <property type="term" value="F:ATP binding"/>
    <property type="evidence" value="ECO:0007669"/>
    <property type="project" value="UniProtKB-KW"/>
</dbReference>
<keyword evidence="1" id="KW-0813">Transport</keyword>
<dbReference type="GO" id="GO:0016887">
    <property type="term" value="F:ATP hydrolysis activity"/>
    <property type="evidence" value="ECO:0007669"/>
    <property type="project" value="InterPro"/>
</dbReference>
<dbReference type="InterPro" id="IPR027417">
    <property type="entry name" value="P-loop_NTPase"/>
</dbReference>
<dbReference type="SMART" id="SM00382">
    <property type="entry name" value="AAA"/>
    <property type="match status" value="1"/>
</dbReference>
<reference evidence="6" key="1">
    <citation type="submission" date="2017-09" db="EMBL/GenBank/DDBJ databases">
        <authorList>
            <person name="Regsiter A."/>
            <person name="William W."/>
        </authorList>
    </citation>
    <scope>NUCLEOTIDE SEQUENCE [LARGE SCALE GENOMIC DNA]</scope>
    <source>
        <strain evidence="6">500-1</strain>
    </source>
</reference>
<dbReference type="AlphaFoldDB" id="A0A2C8F7N8"/>
<evidence type="ECO:0000256" key="3">
    <source>
        <dbReference type="ARBA" id="ARBA00022840"/>
    </source>
</evidence>
<organism evidence="5 6">
    <name type="scientific">Pseudodesulfovibrio profundus</name>
    <dbReference type="NCBI Taxonomy" id="57320"/>
    <lineage>
        <taxon>Bacteria</taxon>
        <taxon>Pseudomonadati</taxon>
        <taxon>Thermodesulfobacteriota</taxon>
        <taxon>Desulfovibrionia</taxon>
        <taxon>Desulfovibrionales</taxon>
        <taxon>Desulfovibrionaceae</taxon>
    </lineage>
</organism>
<sequence length="217" mass="23883">MSLGLDQVTFQYADGPVILDAVSLSIPDNSYTLVRGPSGAGKSTLLRLFSRLEEPQSGHILFHGAPCETVPPPQYRRSVAYMQQMPSLISGTIRDNLLLPFTFKANSVLSHPNDQELQDRLKAFLLDCFSLDTRADTLSVGQAQRLCFIRSLLLEPEVILLDEPTASLDADSAAIVLEKTVELHNNGMTVLMISHSEQSPPGVTHTLHFNNKKLELS</sequence>
<accession>A0A2C8F7N8</accession>
<gene>
    <name evidence="5" type="ORF">DPRO_1507</name>
</gene>
<dbReference type="Gene3D" id="3.40.50.300">
    <property type="entry name" value="P-loop containing nucleotide triphosphate hydrolases"/>
    <property type="match status" value="1"/>
</dbReference>
<evidence type="ECO:0000256" key="1">
    <source>
        <dbReference type="ARBA" id="ARBA00022448"/>
    </source>
</evidence>
<dbReference type="PROSITE" id="PS50893">
    <property type="entry name" value="ABC_TRANSPORTER_2"/>
    <property type="match status" value="1"/>
</dbReference>
<proteinExistence type="predicted"/>
<keyword evidence="2" id="KW-0547">Nucleotide-binding</keyword>
<dbReference type="Pfam" id="PF00005">
    <property type="entry name" value="ABC_tran"/>
    <property type="match status" value="1"/>
</dbReference>
<dbReference type="InterPro" id="IPR003439">
    <property type="entry name" value="ABC_transporter-like_ATP-bd"/>
</dbReference>
<dbReference type="PROSITE" id="PS00211">
    <property type="entry name" value="ABC_TRANSPORTER_1"/>
    <property type="match status" value="1"/>
</dbReference>
<dbReference type="Proteomes" id="UP000219215">
    <property type="component" value="Chromosome DPRO"/>
</dbReference>
<evidence type="ECO:0000313" key="6">
    <source>
        <dbReference type="Proteomes" id="UP000219215"/>
    </source>
</evidence>
<dbReference type="SUPFAM" id="SSF52540">
    <property type="entry name" value="P-loop containing nucleoside triphosphate hydrolases"/>
    <property type="match status" value="1"/>
</dbReference>